<dbReference type="InterPro" id="IPR004119">
    <property type="entry name" value="EcKL"/>
</dbReference>
<dbReference type="InterPro" id="IPR015897">
    <property type="entry name" value="CHK_kinase-like"/>
</dbReference>
<reference evidence="2" key="1">
    <citation type="submission" date="2022-01" db="EMBL/GenBank/DDBJ databases">
        <authorList>
            <person name="King R."/>
        </authorList>
    </citation>
    <scope>NUCLEOTIDE SEQUENCE</scope>
</reference>
<evidence type="ECO:0000259" key="1">
    <source>
        <dbReference type="SMART" id="SM00587"/>
    </source>
</evidence>
<dbReference type="Proteomes" id="UP001153620">
    <property type="component" value="Chromosome 4"/>
</dbReference>
<reference evidence="2" key="2">
    <citation type="submission" date="2022-10" db="EMBL/GenBank/DDBJ databases">
        <authorList>
            <consortium name="ENA_rothamsted_submissions"/>
            <consortium name="culmorum"/>
            <person name="King R."/>
        </authorList>
    </citation>
    <scope>NUCLEOTIDE SEQUENCE</scope>
</reference>
<dbReference type="EMBL" id="OU895880">
    <property type="protein sequence ID" value="CAG9811444.1"/>
    <property type="molecule type" value="Genomic_DNA"/>
</dbReference>
<sequence length="414" mass="47935">MEAYHWGKTISPWLNQELFDKAIQSYEADSHAKVINFEIKAATQPGENFASAVYRATIKFTSKYQKDVKEMSVIIKTQPACMDQPDMEILLDTTLYDTEIAAYTEVLVKVQELVDAAGYDDVISPKLIYYTLTPRPVIMLEDVKANGFDTMIPKLHEDFEVSKMILRRLAKFHAAGFYLQDEKKINASAFDTCIFKFGKNSEKLFSEGYEALLNCMTEWDGFEQYLEPIKHFKDIILEKSLKTYSPSSDTGAINVLNHGDFHFKNMLYKMVEEGGKVEDFMMLDFQICVYASPAVDLTYALYNFVSDENRLTRYDELLFTYHEQFVEALKKFGYLKQPPSLLDLQVEMLKNGHFHAHFGMLMYPFLIFDLSTLKPEDIAGGMKNLKSKMFENERFKEVIKKELERYLHKGFLDG</sequence>
<evidence type="ECO:0000313" key="3">
    <source>
        <dbReference type="Proteomes" id="UP001153620"/>
    </source>
</evidence>
<evidence type="ECO:0000313" key="2">
    <source>
        <dbReference type="EMBL" id="CAG9811444.1"/>
    </source>
</evidence>
<dbReference type="AlphaFoldDB" id="A0A9N9S9C4"/>
<dbReference type="InterPro" id="IPR011009">
    <property type="entry name" value="Kinase-like_dom_sf"/>
</dbReference>
<gene>
    <name evidence="2" type="ORF">CHIRRI_LOCUS14253</name>
</gene>
<dbReference type="OrthoDB" id="8250698at2759"/>
<organism evidence="2 3">
    <name type="scientific">Chironomus riparius</name>
    <dbReference type="NCBI Taxonomy" id="315576"/>
    <lineage>
        <taxon>Eukaryota</taxon>
        <taxon>Metazoa</taxon>
        <taxon>Ecdysozoa</taxon>
        <taxon>Arthropoda</taxon>
        <taxon>Hexapoda</taxon>
        <taxon>Insecta</taxon>
        <taxon>Pterygota</taxon>
        <taxon>Neoptera</taxon>
        <taxon>Endopterygota</taxon>
        <taxon>Diptera</taxon>
        <taxon>Nematocera</taxon>
        <taxon>Chironomoidea</taxon>
        <taxon>Chironomidae</taxon>
        <taxon>Chironominae</taxon>
        <taxon>Chironomus</taxon>
    </lineage>
</organism>
<accession>A0A9N9S9C4</accession>
<dbReference type="Pfam" id="PF02958">
    <property type="entry name" value="EcKL"/>
    <property type="match status" value="1"/>
</dbReference>
<dbReference type="SMART" id="SM00587">
    <property type="entry name" value="CHK"/>
    <property type="match status" value="1"/>
</dbReference>
<name>A0A9N9S9C4_9DIPT</name>
<dbReference type="Gene3D" id="3.90.1200.10">
    <property type="match status" value="1"/>
</dbReference>
<dbReference type="PANTHER" id="PTHR11012">
    <property type="entry name" value="PROTEIN KINASE-LIKE DOMAIN-CONTAINING"/>
    <property type="match status" value="1"/>
</dbReference>
<keyword evidence="3" id="KW-1185">Reference proteome</keyword>
<protein>
    <recommendedName>
        <fullName evidence="1">CHK kinase-like domain-containing protein</fullName>
    </recommendedName>
</protein>
<proteinExistence type="predicted"/>
<dbReference type="SUPFAM" id="SSF56112">
    <property type="entry name" value="Protein kinase-like (PK-like)"/>
    <property type="match status" value="1"/>
</dbReference>
<dbReference type="PANTHER" id="PTHR11012:SF12">
    <property type="entry name" value="CHK KINASE-LIKE DOMAIN-CONTAINING PROTEIN-RELATED"/>
    <property type="match status" value="1"/>
</dbReference>
<feature type="domain" description="CHK kinase-like" evidence="1">
    <location>
        <begin position="138"/>
        <end position="331"/>
    </location>
</feature>